<sequence>MRYQRVKSQRTGTEEYADDSDDEDTRDASTLALKQLVNERSTEHQDGTYTKTGIDSSATTKSNDDIDTCTSEENDEGIGEEAVLLSTKR</sequence>
<gene>
    <name evidence="2" type="ORF">FOTG_17653</name>
</gene>
<organism evidence="2">
    <name type="scientific">Fusarium oxysporum f. sp. vasinfectum 25433</name>
    <dbReference type="NCBI Taxonomy" id="1089449"/>
    <lineage>
        <taxon>Eukaryota</taxon>
        <taxon>Fungi</taxon>
        <taxon>Dikarya</taxon>
        <taxon>Ascomycota</taxon>
        <taxon>Pezizomycotina</taxon>
        <taxon>Sordariomycetes</taxon>
        <taxon>Hypocreomycetidae</taxon>
        <taxon>Hypocreales</taxon>
        <taxon>Nectriaceae</taxon>
        <taxon>Fusarium</taxon>
        <taxon>Fusarium oxysporum species complex</taxon>
    </lineage>
</organism>
<dbReference type="EMBL" id="JH658099">
    <property type="protein sequence ID" value="EXM13917.1"/>
    <property type="molecule type" value="Genomic_DNA"/>
</dbReference>
<evidence type="ECO:0000313" key="2">
    <source>
        <dbReference type="EMBL" id="EXM13917.1"/>
    </source>
</evidence>
<accession>X0KYP9</accession>
<proteinExistence type="predicted"/>
<feature type="compositionally biased region" description="Acidic residues" evidence="1">
    <location>
        <begin position="65"/>
        <end position="78"/>
    </location>
</feature>
<reference evidence="2" key="2">
    <citation type="submission" date="2012-05" db="EMBL/GenBank/DDBJ databases">
        <title>The Genome Annotation of Fusarium oxysporum Cotton.</title>
        <authorList>
            <consortium name="The Broad Institute Genomics Platform"/>
            <person name="Ma L.-J."/>
            <person name="Corby-Kistler H."/>
            <person name="Broz K."/>
            <person name="Gale L.R."/>
            <person name="Jonkers W."/>
            <person name="O'Donnell K."/>
            <person name="Ploetz R."/>
            <person name="Steinberg C."/>
            <person name="Schwartz D.C."/>
            <person name="VanEtten H."/>
            <person name="Zhou S."/>
            <person name="Young S.K."/>
            <person name="Zeng Q."/>
            <person name="Gargeya S."/>
            <person name="Fitzgerald M."/>
            <person name="Abouelleil A."/>
            <person name="Alvarado L."/>
            <person name="Chapman S.B."/>
            <person name="Gainer-Dewar J."/>
            <person name="Goldberg J."/>
            <person name="Griggs A."/>
            <person name="Gujja S."/>
            <person name="Hansen M."/>
            <person name="Howarth C."/>
            <person name="Imamovic A."/>
            <person name="Ireland A."/>
            <person name="Larimer J."/>
            <person name="McCowan C."/>
            <person name="Murphy C."/>
            <person name="Pearson M."/>
            <person name="Poon T.W."/>
            <person name="Priest M."/>
            <person name="Roberts A."/>
            <person name="Saif S."/>
            <person name="Shea T."/>
            <person name="Sykes S."/>
            <person name="Wortman J."/>
            <person name="Nusbaum C."/>
            <person name="Birren B."/>
        </authorList>
    </citation>
    <scope>NUCLEOTIDE SEQUENCE</scope>
    <source>
        <strain evidence="2">25433</strain>
    </source>
</reference>
<feature type="compositionally biased region" description="Acidic residues" evidence="1">
    <location>
        <begin position="15"/>
        <end position="25"/>
    </location>
</feature>
<feature type="region of interest" description="Disordered" evidence="1">
    <location>
        <begin position="1"/>
        <end position="78"/>
    </location>
</feature>
<feature type="compositionally biased region" description="Polar residues" evidence="1">
    <location>
        <begin position="47"/>
        <end position="61"/>
    </location>
</feature>
<evidence type="ECO:0000256" key="1">
    <source>
        <dbReference type="SAM" id="MobiDB-lite"/>
    </source>
</evidence>
<protein>
    <submittedName>
        <fullName evidence="2">Uncharacterized protein</fullName>
    </submittedName>
</protein>
<dbReference type="AlphaFoldDB" id="X0KYP9"/>
<name>X0KYP9_FUSOX</name>
<reference evidence="2" key="1">
    <citation type="submission" date="2011-11" db="EMBL/GenBank/DDBJ databases">
        <title>The Genome Sequence of Fusarium oxysporum Cotton.</title>
        <authorList>
            <consortium name="The Broad Institute Genome Sequencing Platform"/>
            <person name="Ma L.-J."/>
            <person name="Gale L.R."/>
            <person name="Schwartz D.C."/>
            <person name="Zhou S."/>
            <person name="Corby-Kistler H."/>
            <person name="Young S.K."/>
            <person name="Zeng Q."/>
            <person name="Gargeya S."/>
            <person name="Fitzgerald M."/>
            <person name="Haas B."/>
            <person name="Abouelleil A."/>
            <person name="Alvarado L."/>
            <person name="Arachchi H.M."/>
            <person name="Berlin A."/>
            <person name="Brown A."/>
            <person name="Chapman S.B."/>
            <person name="Chen Z."/>
            <person name="Dunbar C."/>
            <person name="Freedman E."/>
            <person name="Gearin G."/>
            <person name="Goldberg J."/>
            <person name="Griggs A."/>
            <person name="Gujja S."/>
            <person name="Heiman D."/>
            <person name="Howarth C."/>
            <person name="Larson L."/>
            <person name="Lui A."/>
            <person name="MacDonald P.J.P."/>
            <person name="Montmayeur A."/>
            <person name="Murphy C."/>
            <person name="Neiman D."/>
            <person name="Pearson M."/>
            <person name="Priest M."/>
            <person name="Roberts A."/>
            <person name="Saif S."/>
            <person name="Shea T."/>
            <person name="Shenoy N."/>
            <person name="Sisk P."/>
            <person name="Stolte C."/>
            <person name="Sykes S."/>
            <person name="Wortman J."/>
            <person name="Nusbaum C."/>
            <person name="Birren B."/>
        </authorList>
    </citation>
    <scope>NUCLEOTIDE SEQUENCE [LARGE SCALE GENOMIC DNA]</scope>
    <source>
        <strain evidence="2">25433</strain>
    </source>
</reference>
<dbReference type="HOGENOM" id="CLU_2454807_0_0_1"/>
<dbReference type="Proteomes" id="UP000030701">
    <property type="component" value="Unassembled WGS sequence"/>
</dbReference>